<dbReference type="AlphaFoldDB" id="A0ABD3CYM1"/>
<dbReference type="Proteomes" id="UP001632038">
    <property type="component" value="Unassembled WGS sequence"/>
</dbReference>
<accession>A0ABD3CYM1</accession>
<comment type="caution">
    <text evidence="1">The sequence shown here is derived from an EMBL/GenBank/DDBJ whole genome shotgun (WGS) entry which is preliminary data.</text>
</comment>
<protein>
    <submittedName>
        <fullName evidence="1">Uncharacterized protein</fullName>
    </submittedName>
</protein>
<dbReference type="EMBL" id="JAVIJP010000029">
    <property type="protein sequence ID" value="KAL3633926.1"/>
    <property type="molecule type" value="Genomic_DNA"/>
</dbReference>
<organism evidence="1 2">
    <name type="scientific">Castilleja foliolosa</name>
    <dbReference type="NCBI Taxonomy" id="1961234"/>
    <lineage>
        <taxon>Eukaryota</taxon>
        <taxon>Viridiplantae</taxon>
        <taxon>Streptophyta</taxon>
        <taxon>Embryophyta</taxon>
        <taxon>Tracheophyta</taxon>
        <taxon>Spermatophyta</taxon>
        <taxon>Magnoliopsida</taxon>
        <taxon>eudicotyledons</taxon>
        <taxon>Gunneridae</taxon>
        <taxon>Pentapetalae</taxon>
        <taxon>asterids</taxon>
        <taxon>lamiids</taxon>
        <taxon>Lamiales</taxon>
        <taxon>Orobanchaceae</taxon>
        <taxon>Pedicularideae</taxon>
        <taxon>Castillejinae</taxon>
        <taxon>Castilleja</taxon>
    </lineage>
</organism>
<proteinExistence type="predicted"/>
<name>A0ABD3CYM1_9LAMI</name>
<gene>
    <name evidence="1" type="ORF">CASFOL_022688</name>
</gene>
<evidence type="ECO:0000313" key="2">
    <source>
        <dbReference type="Proteomes" id="UP001632038"/>
    </source>
</evidence>
<sequence length="148" mass="16508">MAYRRSITARAKLFYQQQNRVAPSFSHTHRDDSDREDARVNPIYRSPKLAIISRVVFSATEVVSVLSKGREMRLETGDLLFRLLAGWFLRRNFSNGSVGEGAADKIEILNDMVGVLGEKAVEAVPVMNEVAIAAADSFFPVAAQRIEH</sequence>
<evidence type="ECO:0000313" key="1">
    <source>
        <dbReference type="EMBL" id="KAL3633926.1"/>
    </source>
</evidence>
<keyword evidence="2" id="KW-1185">Reference proteome</keyword>
<reference evidence="2" key="1">
    <citation type="journal article" date="2024" name="IScience">
        <title>Strigolactones Initiate the Formation of Haustorium-like Structures in Castilleja.</title>
        <authorList>
            <person name="Buerger M."/>
            <person name="Peterson D."/>
            <person name="Chory J."/>
        </authorList>
    </citation>
    <scope>NUCLEOTIDE SEQUENCE [LARGE SCALE GENOMIC DNA]</scope>
</reference>